<proteinExistence type="predicted"/>
<sequence>MSPRRCGGITLVEMMLALTLGLWMVATLLPVVAHQLQEQRRLLRLTRLTQDLRISGELIARDLRRSGHWGSPADALWRSAADGPRPANPYQGVLVDTASHVVYRYSRDPQEDQVAGSNESFGLRVHPVQASLDLRLSGPRLAPGTGDQWQALTDPEQVRVTRLQISLQTRQRSLLDACAVTSCTGTGCGPARTTHLVTIELTLASRQEPDLQRSWRSTVLLRNAERHGECPSP</sequence>
<reference evidence="1 2" key="1">
    <citation type="submission" date="2018-05" db="EMBL/GenBank/DDBJ databases">
        <title>Genomic Encyclopedia of Type Strains, Phase IV (KMG-IV): sequencing the most valuable type-strain genomes for metagenomic binning, comparative biology and taxonomic classification.</title>
        <authorList>
            <person name="Goeker M."/>
        </authorList>
    </citation>
    <scope>NUCLEOTIDE SEQUENCE [LARGE SCALE GENOMIC DNA]</scope>
    <source>
        <strain evidence="1 2">DSM 566</strain>
    </source>
</reference>
<dbReference type="Proteomes" id="UP000247811">
    <property type="component" value="Unassembled WGS sequence"/>
</dbReference>
<dbReference type="EMBL" id="QJJS01000002">
    <property type="protein sequence ID" value="PXW98556.1"/>
    <property type="molecule type" value="Genomic_DNA"/>
</dbReference>
<evidence type="ECO:0000313" key="2">
    <source>
        <dbReference type="Proteomes" id="UP000247811"/>
    </source>
</evidence>
<accession>A0A318H4D1</accession>
<name>A0A318H4D1_9BURK</name>
<protein>
    <recommendedName>
        <fullName evidence="3">Type IV pilus assembly protein PilW</fullName>
    </recommendedName>
</protein>
<comment type="caution">
    <text evidence="1">The sequence shown here is derived from an EMBL/GenBank/DDBJ whole genome shotgun (WGS) entry which is preliminary data.</text>
</comment>
<evidence type="ECO:0000313" key="1">
    <source>
        <dbReference type="EMBL" id="PXW98556.1"/>
    </source>
</evidence>
<evidence type="ECO:0008006" key="3">
    <source>
        <dbReference type="Google" id="ProtNLM"/>
    </source>
</evidence>
<keyword evidence="2" id="KW-1185">Reference proteome</keyword>
<organism evidence="1 2">
    <name type="scientific">Sphaerotilus hippei</name>
    <dbReference type="NCBI Taxonomy" id="744406"/>
    <lineage>
        <taxon>Bacteria</taxon>
        <taxon>Pseudomonadati</taxon>
        <taxon>Pseudomonadota</taxon>
        <taxon>Betaproteobacteria</taxon>
        <taxon>Burkholderiales</taxon>
        <taxon>Sphaerotilaceae</taxon>
        <taxon>Sphaerotilus</taxon>
    </lineage>
</organism>
<dbReference type="AlphaFoldDB" id="A0A318H4D1"/>
<gene>
    <name evidence="1" type="ORF">C7444_10232</name>
</gene>